<dbReference type="OrthoDB" id="9803128at2"/>
<evidence type="ECO:0000259" key="1">
    <source>
        <dbReference type="PROSITE" id="PS50943"/>
    </source>
</evidence>
<accession>A0A516X7H8</accession>
<dbReference type="SMART" id="SM00530">
    <property type="entry name" value="HTH_XRE"/>
    <property type="match status" value="1"/>
</dbReference>
<reference evidence="2 3" key="1">
    <citation type="submission" date="2019-07" db="EMBL/GenBank/DDBJ databases">
        <title>Tomitella cavernea sp. nov., an actinomycete isolated from soil.</title>
        <authorList>
            <person name="Cheng J."/>
        </authorList>
    </citation>
    <scope>NUCLEOTIDE SEQUENCE [LARGE SCALE GENOMIC DNA]</scope>
    <source>
        <strain evidence="2 3">HY188</strain>
    </source>
</reference>
<dbReference type="SUPFAM" id="SSF47413">
    <property type="entry name" value="lambda repressor-like DNA-binding domains"/>
    <property type="match status" value="1"/>
</dbReference>
<dbReference type="Gene3D" id="1.10.260.40">
    <property type="entry name" value="lambda repressor-like DNA-binding domains"/>
    <property type="match status" value="1"/>
</dbReference>
<dbReference type="Pfam" id="PF01381">
    <property type="entry name" value="HTH_3"/>
    <property type="match status" value="1"/>
</dbReference>
<feature type="domain" description="HTH cro/C1-type" evidence="1">
    <location>
        <begin position="2"/>
        <end position="39"/>
    </location>
</feature>
<dbReference type="AlphaFoldDB" id="A0A516X7H8"/>
<reference evidence="2 3" key="2">
    <citation type="submission" date="2019-07" db="EMBL/GenBank/DDBJ databases">
        <authorList>
            <person name="Huang Y."/>
        </authorList>
    </citation>
    <scope>NUCLEOTIDE SEQUENCE [LARGE SCALE GENOMIC DNA]</scope>
    <source>
        <strain evidence="2 3">HY188</strain>
    </source>
</reference>
<protein>
    <submittedName>
        <fullName evidence="2">Helix-turn-helix transcriptional regulator</fullName>
    </submittedName>
</protein>
<dbReference type="PROSITE" id="PS50943">
    <property type="entry name" value="HTH_CROC1"/>
    <property type="match status" value="1"/>
</dbReference>
<dbReference type="CDD" id="cd00093">
    <property type="entry name" value="HTH_XRE"/>
    <property type="match status" value="1"/>
</dbReference>
<dbReference type="InterPro" id="IPR010982">
    <property type="entry name" value="Lambda_DNA-bd_dom_sf"/>
</dbReference>
<evidence type="ECO:0000313" key="3">
    <source>
        <dbReference type="Proteomes" id="UP000317344"/>
    </source>
</evidence>
<dbReference type="InterPro" id="IPR001387">
    <property type="entry name" value="Cro/C1-type_HTH"/>
</dbReference>
<dbReference type="KEGG" id="toy:FO059_04305"/>
<keyword evidence="3" id="KW-1185">Reference proteome</keyword>
<dbReference type="Proteomes" id="UP000317344">
    <property type="component" value="Chromosome"/>
</dbReference>
<name>A0A516X7H8_9ACTN</name>
<organism evidence="2 3">
    <name type="scientific">Tomitella fengzijianii</name>
    <dbReference type="NCBI Taxonomy" id="2597660"/>
    <lineage>
        <taxon>Bacteria</taxon>
        <taxon>Bacillati</taxon>
        <taxon>Actinomycetota</taxon>
        <taxon>Actinomycetes</taxon>
        <taxon>Mycobacteriales</taxon>
        <taxon>Tomitella</taxon>
    </lineage>
</organism>
<dbReference type="EMBL" id="CP041765">
    <property type="protein sequence ID" value="QDQ99022.1"/>
    <property type="molecule type" value="Genomic_DNA"/>
</dbReference>
<evidence type="ECO:0000313" key="2">
    <source>
        <dbReference type="EMBL" id="QDQ99022.1"/>
    </source>
</evidence>
<dbReference type="GO" id="GO:0003677">
    <property type="term" value="F:DNA binding"/>
    <property type="evidence" value="ECO:0007669"/>
    <property type="project" value="InterPro"/>
</dbReference>
<sequence>MRAGMSQASLAAAAGTSRSTLSAYERGRKSPTLATAARIIDEAGQGLVLIPQVRFRQVFAGRGRPIIVPSCLPRLPVERALAIVRLPLHLNWSDKGRSFDLSDRRQRARVYETVLREGTETDILEYIDGVLLIDLWDELVLPAGVREEWSPLVRGRGVAA</sequence>
<proteinExistence type="predicted"/>
<gene>
    <name evidence="2" type="ORF">FO059_04305</name>
</gene>